<reference evidence="3" key="2">
    <citation type="submission" date="2020-11" db="EMBL/GenBank/DDBJ databases">
        <title>The chromosome-scale genome resource for two endophytic Fusarium species: F. culmorum and F. pseudograminearum.</title>
        <authorList>
            <person name="Yuan Z."/>
        </authorList>
    </citation>
    <scope>NUCLEOTIDE SEQUENCE</scope>
    <source>
        <strain evidence="3">Class2-1B</strain>
    </source>
</reference>
<dbReference type="Proteomes" id="UP000663297">
    <property type="component" value="Chromosome 1"/>
</dbReference>
<gene>
    <name evidence="2" type="ORF">FCULG_00012095</name>
    <name evidence="3" type="ORF">HYE67_000153</name>
</gene>
<sequence length="83" mass="9088">MSLNSQPQPVAQPARVDHGVYTRESTDMNQPAPNQPMEPQRPLPNSQPDLSLSGGENCHGFCMGRCCLIIPCPLPMDCCIIPR</sequence>
<name>A0A2T4GFB4_FUSCU</name>
<dbReference type="Proteomes" id="UP000241587">
    <property type="component" value="Unassembled WGS sequence"/>
</dbReference>
<feature type="compositionally biased region" description="Pro residues" evidence="1">
    <location>
        <begin position="33"/>
        <end position="42"/>
    </location>
</feature>
<proteinExistence type="predicted"/>
<evidence type="ECO:0000313" key="2">
    <source>
        <dbReference type="EMBL" id="PTD02165.1"/>
    </source>
</evidence>
<organism evidence="2 4">
    <name type="scientific">Fusarium culmorum</name>
    <dbReference type="NCBI Taxonomy" id="5516"/>
    <lineage>
        <taxon>Eukaryota</taxon>
        <taxon>Fungi</taxon>
        <taxon>Dikarya</taxon>
        <taxon>Ascomycota</taxon>
        <taxon>Pezizomycotina</taxon>
        <taxon>Sordariomycetes</taxon>
        <taxon>Hypocreomycetidae</taxon>
        <taxon>Hypocreales</taxon>
        <taxon>Nectriaceae</taxon>
        <taxon>Fusarium</taxon>
    </lineage>
</organism>
<dbReference type="EMBL" id="CP064747">
    <property type="protein sequence ID" value="QPC57922.1"/>
    <property type="molecule type" value="Genomic_DNA"/>
</dbReference>
<dbReference type="AlphaFoldDB" id="A0A2T4GFB4"/>
<keyword evidence="4" id="KW-1185">Reference proteome</keyword>
<accession>A0A2T4GFB4</accession>
<evidence type="ECO:0000313" key="4">
    <source>
        <dbReference type="Proteomes" id="UP000241587"/>
    </source>
</evidence>
<protein>
    <submittedName>
        <fullName evidence="2">Uncharacterized protein</fullName>
    </submittedName>
</protein>
<feature type="compositionally biased region" description="Basic and acidic residues" evidence="1">
    <location>
        <begin position="15"/>
        <end position="26"/>
    </location>
</feature>
<evidence type="ECO:0000256" key="1">
    <source>
        <dbReference type="SAM" id="MobiDB-lite"/>
    </source>
</evidence>
<feature type="region of interest" description="Disordered" evidence="1">
    <location>
        <begin position="1"/>
        <end position="50"/>
    </location>
</feature>
<dbReference type="OrthoDB" id="5084741at2759"/>
<reference evidence="2 4" key="1">
    <citation type="submission" date="2018-02" db="EMBL/GenBank/DDBJ databases">
        <title>Fusarium culmorum secondary metabolites in fungal-bacterial-plant interactions.</title>
        <authorList>
            <person name="Schmidt R."/>
        </authorList>
    </citation>
    <scope>NUCLEOTIDE SEQUENCE [LARGE SCALE GENOMIC DNA]</scope>
    <source>
        <strain evidence="2 4">PV</strain>
    </source>
</reference>
<dbReference type="EMBL" id="PVEM01000023">
    <property type="protein sequence ID" value="PTD02165.1"/>
    <property type="molecule type" value="Genomic_DNA"/>
</dbReference>
<evidence type="ECO:0000313" key="3">
    <source>
        <dbReference type="EMBL" id="QPC57922.1"/>
    </source>
</evidence>